<dbReference type="SUPFAM" id="SSF46689">
    <property type="entry name" value="Homeodomain-like"/>
    <property type="match status" value="4"/>
</dbReference>
<dbReference type="PANTHER" id="PTHR45614:SF51">
    <property type="entry name" value="MYB-LIKE DNA-BINDING PROTEIN BAS1"/>
    <property type="match status" value="1"/>
</dbReference>
<dbReference type="GO" id="GO:0000978">
    <property type="term" value="F:RNA polymerase II cis-regulatory region sequence-specific DNA binding"/>
    <property type="evidence" value="ECO:0007669"/>
    <property type="project" value="TreeGrafter"/>
</dbReference>
<feature type="domain" description="Myb-like" evidence="1">
    <location>
        <begin position="504"/>
        <end position="558"/>
    </location>
</feature>
<feature type="domain" description="Myb-like" evidence="1">
    <location>
        <begin position="847"/>
        <end position="900"/>
    </location>
</feature>
<dbReference type="InterPro" id="IPR001005">
    <property type="entry name" value="SANT/Myb"/>
</dbReference>
<evidence type="ECO:0000313" key="2">
    <source>
        <dbReference type="EMBL" id="KAG0266801.1"/>
    </source>
</evidence>
<dbReference type="OrthoDB" id="18440at2759"/>
<organism evidence="2 3">
    <name type="scientific">Mortierella polycephala</name>
    <dbReference type="NCBI Taxonomy" id="41804"/>
    <lineage>
        <taxon>Eukaryota</taxon>
        <taxon>Fungi</taxon>
        <taxon>Fungi incertae sedis</taxon>
        <taxon>Mucoromycota</taxon>
        <taxon>Mortierellomycotina</taxon>
        <taxon>Mortierellomycetes</taxon>
        <taxon>Mortierellales</taxon>
        <taxon>Mortierellaceae</taxon>
        <taxon>Mortierella</taxon>
    </lineage>
</organism>
<protein>
    <recommendedName>
        <fullName evidence="1">Myb-like domain-containing protein</fullName>
    </recommendedName>
</protein>
<proteinExistence type="predicted"/>
<dbReference type="PANTHER" id="PTHR45614">
    <property type="entry name" value="MYB PROTEIN-RELATED"/>
    <property type="match status" value="1"/>
</dbReference>
<dbReference type="Pfam" id="PF13921">
    <property type="entry name" value="Myb_DNA-bind_6"/>
    <property type="match status" value="1"/>
</dbReference>
<feature type="domain" description="Myb-like" evidence="1">
    <location>
        <begin position="71"/>
        <end position="119"/>
    </location>
</feature>
<name>A0A9P6UAX6_9FUNG</name>
<dbReference type="Proteomes" id="UP000726737">
    <property type="component" value="Unassembled WGS sequence"/>
</dbReference>
<feature type="domain" description="Myb-like" evidence="1">
    <location>
        <begin position="331"/>
        <end position="373"/>
    </location>
</feature>
<dbReference type="CDD" id="cd00167">
    <property type="entry name" value="SANT"/>
    <property type="match status" value="2"/>
</dbReference>
<dbReference type="InterPro" id="IPR009057">
    <property type="entry name" value="Homeodomain-like_sf"/>
</dbReference>
<dbReference type="AlphaFoldDB" id="A0A9P6UAX6"/>
<dbReference type="SMART" id="SM00717">
    <property type="entry name" value="SANT"/>
    <property type="match status" value="7"/>
</dbReference>
<dbReference type="InterPro" id="IPR050560">
    <property type="entry name" value="MYB_TF"/>
</dbReference>
<accession>A0A9P6UAX6</accession>
<dbReference type="Pfam" id="PF00249">
    <property type="entry name" value="Myb_DNA-binding"/>
    <property type="match status" value="1"/>
</dbReference>
<dbReference type="Gene3D" id="1.10.10.60">
    <property type="entry name" value="Homeodomain-like"/>
    <property type="match status" value="3"/>
</dbReference>
<dbReference type="PROSITE" id="PS50090">
    <property type="entry name" value="MYB_LIKE"/>
    <property type="match status" value="4"/>
</dbReference>
<gene>
    <name evidence="2" type="ORF">BG011_000853</name>
</gene>
<dbReference type="EMBL" id="JAAAJA010000012">
    <property type="protein sequence ID" value="KAG0266801.1"/>
    <property type="molecule type" value="Genomic_DNA"/>
</dbReference>
<comment type="caution">
    <text evidence="2">The sequence shown here is derived from an EMBL/GenBank/DDBJ whole genome shotgun (WGS) entry which is preliminary data.</text>
</comment>
<evidence type="ECO:0000313" key="3">
    <source>
        <dbReference type="Proteomes" id="UP000726737"/>
    </source>
</evidence>
<keyword evidence="3" id="KW-1185">Reference proteome</keyword>
<reference evidence="2" key="1">
    <citation type="journal article" date="2020" name="Fungal Divers.">
        <title>Resolving the Mortierellaceae phylogeny through synthesis of multi-gene phylogenetics and phylogenomics.</title>
        <authorList>
            <person name="Vandepol N."/>
            <person name="Liber J."/>
            <person name="Desiro A."/>
            <person name="Na H."/>
            <person name="Kennedy M."/>
            <person name="Barry K."/>
            <person name="Grigoriev I.V."/>
            <person name="Miller A.N."/>
            <person name="O'Donnell K."/>
            <person name="Stajich J.E."/>
            <person name="Bonito G."/>
        </authorList>
    </citation>
    <scope>NUCLEOTIDE SEQUENCE</scope>
    <source>
        <strain evidence="2">KOD948</strain>
    </source>
</reference>
<evidence type="ECO:0000259" key="1">
    <source>
        <dbReference type="PROSITE" id="PS50090"/>
    </source>
</evidence>
<dbReference type="GO" id="GO:0005634">
    <property type="term" value="C:nucleus"/>
    <property type="evidence" value="ECO:0007669"/>
    <property type="project" value="TreeGrafter"/>
</dbReference>
<sequence>MQSLLSLTGSTSSWSWKTVSAAQSSRHFTISASHHQSSTAASSHSILSAATTTATKSNPGAGSKSKVAAPKRQLYSRDWTLESDALLLDLLRQSVSWREAGRRMGRSAATCTKHYQNTLLPALNPGGPWLESGRASAADATLLRRRLVEEKPWHEIAEELGVAVNICHARFRGVEDSFQTIFQEQKLKASEIQEWYDRWLLKHITKTKTQVLKGETAEAVWTKMMDETLINLKETTHKSWRQIQDTLGMDYVSCRVRYHQLSPPPPPVASPARPAAPSSMQKIRKAPRPRLPKIGDVPPPQLLEIQGVPRPQLLDFHSRIKPGLVSRTNFWTAEKDELLLKLKEVNADVTWQTIADHIGVTREYCHKRYKTVLEPLIKNLWTDGNTEQLKQLVAEKKPWKDISTALGIHPYACRRQWIVVKVAMDAAAKEAAAKVAAAAKKASAAQAQYEDIQGIKHHAALQMRIERNYDSYDWSQLLGHFSRKGYVSEEARQQRWQWLEQHHPWTPREETSLIQQVLRYGVSQWDRIANNLNRMELRKGRGQDISAIECKIYWKNLDMPVHRAVDMNEWRSSAQRVFWSAWLQQTQEHTDEGDDHIWDNISKNPNIPGDSNQCRLYFETATEPLKTLNDETLEDFARQQISRNQHVETASGMRRHHWHKRRSVALQQLIRLQTKSRLRKGLKQVKWNSITRQLNRFAAAYRAGNEVFKQEQSSEETVRNIKDIQAIGIQQCKMHWFRLRAAAGPHWSQDELKLLERGIRELGHSWMDIQQKYLSWRDVSMLKSQWYLISDHAARITVDEYVTLLLAVEELQVGDDSDWKVDWGKVASRMPGWASNPCRRVYEQSYQYMLRHTEFSPEEDAWLLQNINIDEPQDWNDIAKRFDQRGKDGWQYRLRWCQLIDREYA</sequence>
<dbReference type="GO" id="GO:0000981">
    <property type="term" value="F:DNA-binding transcription factor activity, RNA polymerase II-specific"/>
    <property type="evidence" value="ECO:0007669"/>
    <property type="project" value="TreeGrafter"/>
</dbReference>